<organism evidence="1 2">
    <name type="scientific">Funneliformis mosseae</name>
    <name type="common">Endomycorrhizal fungus</name>
    <name type="synonym">Glomus mosseae</name>
    <dbReference type="NCBI Taxonomy" id="27381"/>
    <lineage>
        <taxon>Eukaryota</taxon>
        <taxon>Fungi</taxon>
        <taxon>Fungi incertae sedis</taxon>
        <taxon>Mucoromycota</taxon>
        <taxon>Glomeromycotina</taxon>
        <taxon>Glomeromycetes</taxon>
        <taxon>Glomerales</taxon>
        <taxon>Glomeraceae</taxon>
        <taxon>Funneliformis</taxon>
    </lineage>
</organism>
<dbReference type="EMBL" id="CAJVPP010003122">
    <property type="protein sequence ID" value="CAG8621191.1"/>
    <property type="molecule type" value="Genomic_DNA"/>
</dbReference>
<dbReference type="Gene3D" id="3.40.50.1820">
    <property type="entry name" value="alpha/beta hydrolase"/>
    <property type="match status" value="1"/>
</dbReference>
<keyword evidence="2" id="KW-1185">Reference proteome</keyword>
<reference evidence="1" key="1">
    <citation type="submission" date="2021-06" db="EMBL/GenBank/DDBJ databases">
        <authorList>
            <person name="Kallberg Y."/>
            <person name="Tangrot J."/>
            <person name="Rosling A."/>
        </authorList>
    </citation>
    <scope>NUCLEOTIDE SEQUENCE</scope>
    <source>
        <strain evidence="1">87-6 pot B 2015</strain>
    </source>
</reference>
<proteinExistence type="predicted"/>
<evidence type="ECO:0000313" key="2">
    <source>
        <dbReference type="Proteomes" id="UP000789375"/>
    </source>
</evidence>
<gene>
    <name evidence="1" type="ORF">FMOSSE_LOCUS9993</name>
</gene>
<dbReference type="InterPro" id="IPR029058">
    <property type="entry name" value="AB_hydrolase_fold"/>
</dbReference>
<dbReference type="AlphaFoldDB" id="A0A9N9D3L2"/>
<dbReference type="Proteomes" id="UP000789375">
    <property type="component" value="Unassembled WGS sequence"/>
</dbReference>
<dbReference type="SUPFAM" id="SSF53474">
    <property type="entry name" value="alpha/beta-Hydrolases"/>
    <property type="match status" value="1"/>
</dbReference>
<sequence>MTSRQNYTDKDTFFVFSCESIKIEVLHYPTIKIISNYPPILFIHGLTNSAWAWDNFCRWFSNQGHDSFEDMDKVPKHQKKINDITIDVSAVTDAIIARTGDKPILVG</sequence>
<evidence type="ECO:0000313" key="1">
    <source>
        <dbReference type="EMBL" id="CAG8621191.1"/>
    </source>
</evidence>
<accession>A0A9N9D3L2</accession>
<comment type="caution">
    <text evidence="1">The sequence shown here is derived from an EMBL/GenBank/DDBJ whole genome shotgun (WGS) entry which is preliminary data.</text>
</comment>
<name>A0A9N9D3L2_FUNMO</name>
<protein>
    <submittedName>
        <fullName evidence="1">6507_t:CDS:1</fullName>
    </submittedName>
</protein>